<protein>
    <submittedName>
        <fullName evidence="1">Isoprenoid synthase domain-containing protein</fullName>
    </submittedName>
</protein>
<sequence>MDATYERIRKRLIEEALDVDHPLMMQLIVAAQEYQAARINVGTIPSTFEQFIEKRRVHSGSHVVAKFTAISMDVDIDPTASVEHVTRPLEEAMALCNDYFSYAKEKGKRLQEGKALNAVAFLQQVKGISEAEALDFVKRKIISLEERHNTEFEGLMKNDMPSPSLQKYLEAFRMAAGGLHLFHSTSYRADEFANQLQTRVCDRGCSFTMQNYHELVKEQYGAPAFRQFFTQQLGREQSATSDTQSAIQMTETLADTIQRRCSGTAKSISNQVDLCENPEVLKSCVGHVKSNTVPMLLHHGVFLAKLFATSSCGQIASALEEAEFWSQTPENMDKYAASCPQSQYK</sequence>
<gene>
    <name evidence="1" type="ORF">BDV26DRAFT_292384</name>
</gene>
<dbReference type="SUPFAM" id="SSF48576">
    <property type="entry name" value="Terpenoid synthases"/>
    <property type="match status" value="1"/>
</dbReference>
<dbReference type="Proteomes" id="UP000326198">
    <property type="component" value="Unassembled WGS sequence"/>
</dbReference>
<proteinExistence type="predicted"/>
<dbReference type="AlphaFoldDB" id="A0A5N7B974"/>
<dbReference type="EMBL" id="ML736210">
    <property type="protein sequence ID" value="KAE8378288.1"/>
    <property type="molecule type" value="Genomic_DNA"/>
</dbReference>
<dbReference type="InterPro" id="IPR008949">
    <property type="entry name" value="Isoprenoid_synthase_dom_sf"/>
</dbReference>
<evidence type="ECO:0000313" key="1">
    <source>
        <dbReference type="EMBL" id="KAE8378288.1"/>
    </source>
</evidence>
<keyword evidence="2" id="KW-1185">Reference proteome</keyword>
<organism evidence="1 2">
    <name type="scientific">Aspergillus bertholletiae</name>
    <dbReference type="NCBI Taxonomy" id="1226010"/>
    <lineage>
        <taxon>Eukaryota</taxon>
        <taxon>Fungi</taxon>
        <taxon>Dikarya</taxon>
        <taxon>Ascomycota</taxon>
        <taxon>Pezizomycotina</taxon>
        <taxon>Eurotiomycetes</taxon>
        <taxon>Eurotiomycetidae</taxon>
        <taxon>Eurotiales</taxon>
        <taxon>Aspergillaceae</taxon>
        <taxon>Aspergillus</taxon>
        <taxon>Aspergillus subgen. Circumdati</taxon>
    </lineage>
</organism>
<reference evidence="1 2" key="1">
    <citation type="submission" date="2019-04" db="EMBL/GenBank/DDBJ databases">
        <title>Friends and foes A comparative genomics studyof 23 Aspergillus species from section Flavi.</title>
        <authorList>
            <consortium name="DOE Joint Genome Institute"/>
            <person name="Kjaerbolling I."/>
            <person name="Vesth T."/>
            <person name="Frisvad J.C."/>
            <person name="Nybo J.L."/>
            <person name="Theobald S."/>
            <person name="Kildgaard S."/>
            <person name="Isbrandt T."/>
            <person name="Kuo A."/>
            <person name="Sato A."/>
            <person name="Lyhne E.K."/>
            <person name="Kogle M.E."/>
            <person name="Wiebenga A."/>
            <person name="Kun R.S."/>
            <person name="Lubbers R.J."/>
            <person name="Makela M.R."/>
            <person name="Barry K."/>
            <person name="Chovatia M."/>
            <person name="Clum A."/>
            <person name="Daum C."/>
            <person name="Haridas S."/>
            <person name="He G."/>
            <person name="LaButti K."/>
            <person name="Lipzen A."/>
            <person name="Mondo S."/>
            <person name="Riley R."/>
            <person name="Salamov A."/>
            <person name="Simmons B.A."/>
            <person name="Magnuson J.K."/>
            <person name="Henrissat B."/>
            <person name="Mortensen U.H."/>
            <person name="Larsen T.O."/>
            <person name="Devries R.P."/>
            <person name="Grigoriev I.V."/>
            <person name="Machida M."/>
            <person name="Baker S.E."/>
            <person name="Andersen M.R."/>
        </authorList>
    </citation>
    <scope>NUCLEOTIDE SEQUENCE [LARGE SCALE GENOMIC DNA]</scope>
    <source>
        <strain evidence="1 2">IBT 29228</strain>
    </source>
</reference>
<dbReference type="Pfam" id="PF19086">
    <property type="entry name" value="Terpene_syn_C_2"/>
    <property type="match status" value="1"/>
</dbReference>
<evidence type="ECO:0000313" key="2">
    <source>
        <dbReference type="Proteomes" id="UP000326198"/>
    </source>
</evidence>
<accession>A0A5N7B974</accession>
<dbReference type="Gene3D" id="1.10.600.10">
    <property type="entry name" value="Farnesyl Diphosphate Synthase"/>
    <property type="match status" value="1"/>
</dbReference>
<name>A0A5N7B974_9EURO</name>
<dbReference type="OrthoDB" id="4526840at2759"/>